<dbReference type="AlphaFoldDB" id="A0A397V9K4"/>
<accession>A0A397V9K4</accession>
<sequence>MIRFYHFIKFSLIPLVTLFSNFIQWLNLKIIHSCLVVHLITYLSNISVIGGVRLSLHMKISIFALRF</sequence>
<reference evidence="2 3" key="1">
    <citation type="submission" date="2018-06" db="EMBL/GenBank/DDBJ databases">
        <title>Comparative genomics reveals the genomic features of Rhizophagus irregularis, R. cerebriforme, R. diaphanum and Gigaspora rosea, and their symbiotic lifestyle signature.</title>
        <authorList>
            <person name="Morin E."/>
            <person name="San Clemente H."/>
            <person name="Chen E.C.H."/>
            <person name="De La Providencia I."/>
            <person name="Hainaut M."/>
            <person name="Kuo A."/>
            <person name="Kohler A."/>
            <person name="Murat C."/>
            <person name="Tang N."/>
            <person name="Roy S."/>
            <person name="Loubradou J."/>
            <person name="Henrissat B."/>
            <person name="Grigoriev I.V."/>
            <person name="Corradi N."/>
            <person name="Roux C."/>
            <person name="Martin F.M."/>
        </authorList>
    </citation>
    <scope>NUCLEOTIDE SEQUENCE [LARGE SCALE GENOMIC DNA]</scope>
    <source>
        <strain evidence="2 3">DAOM 194757</strain>
    </source>
</reference>
<organism evidence="2 3">
    <name type="scientific">Gigaspora rosea</name>
    <dbReference type="NCBI Taxonomy" id="44941"/>
    <lineage>
        <taxon>Eukaryota</taxon>
        <taxon>Fungi</taxon>
        <taxon>Fungi incertae sedis</taxon>
        <taxon>Mucoromycota</taxon>
        <taxon>Glomeromycotina</taxon>
        <taxon>Glomeromycetes</taxon>
        <taxon>Diversisporales</taxon>
        <taxon>Gigasporaceae</taxon>
        <taxon>Gigaspora</taxon>
    </lineage>
</organism>
<feature type="transmembrane region" description="Helical" evidence="1">
    <location>
        <begin position="7"/>
        <end position="24"/>
    </location>
</feature>
<keyword evidence="1" id="KW-0472">Membrane</keyword>
<evidence type="ECO:0000313" key="3">
    <source>
        <dbReference type="Proteomes" id="UP000266673"/>
    </source>
</evidence>
<keyword evidence="1" id="KW-1133">Transmembrane helix</keyword>
<keyword evidence="1" id="KW-0812">Transmembrane</keyword>
<evidence type="ECO:0000313" key="2">
    <source>
        <dbReference type="EMBL" id="RIB19115.1"/>
    </source>
</evidence>
<comment type="caution">
    <text evidence="2">The sequence shown here is derived from an EMBL/GenBank/DDBJ whole genome shotgun (WGS) entry which is preliminary data.</text>
</comment>
<gene>
    <name evidence="2" type="ORF">C2G38_2083830</name>
</gene>
<feature type="transmembrane region" description="Helical" evidence="1">
    <location>
        <begin position="30"/>
        <end position="56"/>
    </location>
</feature>
<evidence type="ECO:0000256" key="1">
    <source>
        <dbReference type="SAM" id="Phobius"/>
    </source>
</evidence>
<name>A0A397V9K4_9GLOM</name>
<keyword evidence="3" id="KW-1185">Reference proteome</keyword>
<dbReference type="EMBL" id="QKWP01000494">
    <property type="protein sequence ID" value="RIB19115.1"/>
    <property type="molecule type" value="Genomic_DNA"/>
</dbReference>
<protein>
    <submittedName>
        <fullName evidence="2">Uncharacterized protein</fullName>
    </submittedName>
</protein>
<dbReference type="Proteomes" id="UP000266673">
    <property type="component" value="Unassembled WGS sequence"/>
</dbReference>
<proteinExistence type="predicted"/>